<evidence type="ECO:0000256" key="4">
    <source>
        <dbReference type="RuleBase" id="RU003707"/>
    </source>
</evidence>
<name>A0ABS6J6K0_9RHOB</name>
<dbReference type="CDD" id="cd06558">
    <property type="entry name" value="crotonase-like"/>
    <property type="match status" value="1"/>
</dbReference>
<accession>A0ABS6J6K0</accession>
<reference evidence="5 6" key="1">
    <citation type="submission" date="2021-06" db="EMBL/GenBank/DDBJ databases">
        <title>Rhodobacteraceae bacterium strain HSP-20.</title>
        <authorList>
            <person name="Chen W.-M."/>
        </authorList>
    </citation>
    <scope>NUCLEOTIDE SEQUENCE [LARGE SCALE GENOMIC DNA]</scope>
    <source>
        <strain evidence="5 6">HSP-20</strain>
    </source>
</reference>
<evidence type="ECO:0000313" key="6">
    <source>
        <dbReference type="Proteomes" id="UP000731907"/>
    </source>
</evidence>
<dbReference type="RefSeq" id="WP_217765708.1">
    <property type="nucleotide sequence ID" value="NZ_JAAATX020000012.1"/>
</dbReference>
<dbReference type="EMBL" id="JAAATX020000012">
    <property type="protein sequence ID" value="MBU9699369.1"/>
    <property type="molecule type" value="Genomic_DNA"/>
</dbReference>
<keyword evidence="3" id="KW-0511">Multifunctional enzyme</keyword>
<evidence type="ECO:0000256" key="1">
    <source>
        <dbReference type="ARBA" id="ARBA00023235"/>
    </source>
</evidence>
<organism evidence="5 6">
    <name type="scientific">Paragemmobacter amnigenus</name>
    <dbReference type="NCBI Taxonomy" id="2852097"/>
    <lineage>
        <taxon>Bacteria</taxon>
        <taxon>Pseudomonadati</taxon>
        <taxon>Pseudomonadota</taxon>
        <taxon>Alphaproteobacteria</taxon>
        <taxon>Rhodobacterales</taxon>
        <taxon>Paracoccaceae</taxon>
        <taxon>Paragemmobacter</taxon>
    </lineage>
</organism>
<evidence type="ECO:0000256" key="3">
    <source>
        <dbReference type="ARBA" id="ARBA00023268"/>
    </source>
</evidence>
<keyword evidence="6" id="KW-1185">Reference proteome</keyword>
<dbReference type="PANTHER" id="PTHR23309">
    <property type="entry name" value="3-HYDROXYACYL-COA DEHYROGENASE"/>
    <property type="match status" value="1"/>
</dbReference>
<sequence length="481" mass="49051">MGPKRAGWQLGMAEAGGQVVRITRIGALLEIRIAHPPVNALGPEVRRALSGALDVAERDNSAAVLLRGEGGVFSAGQDMAEPLSGGTVPGLHSLCDRIEAMDKPVVAYLSGAALGGGLELALAAHLRLADDSVQVALPDVHLGLTPCAGGTQRLPRLAGPAVALDLLLSGRVLGAAEALALGLVDRVLTGDPDAELRDAAEALVAAGSWQRTGDRRDGFRDPAAWRLAIDAAREAQRGQRSGAARRIVDCVEAALLLPYEQGLAFERAAHGDLAATPEAAGLRHAFRADRAARRLPRNVAAVSSAVPQRLSVWGTGRGAIAVVRAALQSGMAVQLAEAGRAELVAALEAIAEAQEADVAAGRMTASARDADWARLTPAVGQARLGEAEVVLTTRDDLALPAPRTVLALEVGPPKGGIAVTPLVAGPGLAELAVLSPDVAPARAAQAVALARRIGWDVVPTGPGGPVAVHLATALAGAVAHL</sequence>
<feature type="non-terminal residue" evidence="5">
    <location>
        <position position="481"/>
    </location>
</feature>
<comment type="caution">
    <text evidence="5">The sequence shown here is derived from an EMBL/GenBank/DDBJ whole genome shotgun (WGS) entry which is preliminary data.</text>
</comment>
<keyword evidence="1" id="KW-0413">Isomerase</keyword>
<dbReference type="InterPro" id="IPR001753">
    <property type="entry name" value="Enoyl-CoA_hydra/iso"/>
</dbReference>
<gene>
    <name evidence="5" type="ORF">GU927_016100</name>
</gene>
<proteinExistence type="inferred from homology"/>
<dbReference type="PROSITE" id="PS00166">
    <property type="entry name" value="ENOYL_COA_HYDRATASE"/>
    <property type="match status" value="1"/>
</dbReference>
<protein>
    <submittedName>
        <fullName evidence="5">Enoyl-CoA hydratase/isomerase family protein</fullName>
    </submittedName>
</protein>
<evidence type="ECO:0000313" key="5">
    <source>
        <dbReference type="EMBL" id="MBU9699369.1"/>
    </source>
</evidence>
<keyword evidence="2" id="KW-0456">Lyase</keyword>
<comment type="similarity">
    <text evidence="4">Belongs to the enoyl-CoA hydratase/isomerase family.</text>
</comment>
<dbReference type="Pfam" id="PF00378">
    <property type="entry name" value="ECH_1"/>
    <property type="match status" value="1"/>
</dbReference>
<dbReference type="InterPro" id="IPR018376">
    <property type="entry name" value="Enoyl-CoA_hyd/isom_CS"/>
</dbReference>
<evidence type="ECO:0000256" key="2">
    <source>
        <dbReference type="ARBA" id="ARBA00023239"/>
    </source>
</evidence>
<dbReference type="Proteomes" id="UP000731907">
    <property type="component" value="Unassembled WGS sequence"/>
</dbReference>